<protein>
    <submittedName>
        <fullName evidence="2">Pimeloyl-ACP methyl ester carboxylesterase</fullName>
    </submittedName>
</protein>
<evidence type="ECO:0000313" key="3">
    <source>
        <dbReference type="Proteomes" id="UP000295620"/>
    </source>
</evidence>
<reference evidence="2 3" key="1">
    <citation type="submission" date="2019-03" db="EMBL/GenBank/DDBJ databases">
        <title>Genomic Encyclopedia of Archaeal and Bacterial Type Strains, Phase II (KMG-II): from individual species to whole genera.</title>
        <authorList>
            <person name="Goeker M."/>
        </authorList>
    </citation>
    <scope>NUCLEOTIDE SEQUENCE [LARGE SCALE GENOMIC DNA]</scope>
    <source>
        <strain evidence="2 3">DSM 19035</strain>
    </source>
</reference>
<sequence length="217" mass="24442">MAEKIYFISGLGADRRVFRKLVFSEEFEIIYLDWITPDPKESLSGYAPRLALAIDHSAPFYLVGVSFGGFIATEIAKVLKPKHTFIISSAATSNELPWYYRLAGSFRLQKIIPASLLKHTNRMAYWIFGARTTGEKKMLKNILIDTDPVFLKWALNSILDWKNTERPENLTHIHGTGDKIMPIKYVKPDHIIDGGGHLMVYSKAAAVNSILSAQLIS</sequence>
<dbReference type="AlphaFoldDB" id="A0A4R6SXZ2"/>
<evidence type="ECO:0000259" key="1">
    <source>
        <dbReference type="Pfam" id="PF12697"/>
    </source>
</evidence>
<dbReference type="Pfam" id="PF12697">
    <property type="entry name" value="Abhydrolase_6"/>
    <property type="match status" value="1"/>
</dbReference>
<dbReference type="InterPro" id="IPR029058">
    <property type="entry name" value="AB_hydrolase_fold"/>
</dbReference>
<dbReference type="Proteomes" id="UP000295620">
    <property type="component" value="Unassembled WGS sequence"/>
</dbReference>
<dbReference type="EMBL" id="SNYC01000003">
    <property type="protein sequence ID" value="TDQ11404.1"/>
    <property type="molecule type" value="Genomic_DNA"/>
</dbReference>
<dbReference type="Gene3D" id="3.40.50.1820">
    <property type="entry name" value="alpha/beta hydrolase"/>
    <property type="match status" value="1"/>
</dbReference>
<dbReference type="RefSeq" id="WP_133574480.1">
    <property type="nucleotide sequence ID" value="NZ_SNYC01000003.1"/>
</dbReference>
<comment type="caution">
    <text evidence="2">The sequence shown here is derived from an EMBL/GenBank/DDBJ whole genome shotgun (WGS) entry which is preliminary data.</text>
</comment>
<name>A0A4R6SXZ2_9SPHI</name>
<feature type="domain" description="AB hydrolase-1" evidence="1">
    <location>
        <begin position="7"/>
        <end position="208"/>
    </location>
</feature>
<gene>
    <name evidence="2" type="ORF">ATK78_0525</name>
</gene>
<accession>A0A4R6SXZ2</accession>
<organism evidence="2 3">
    <name type="scientific">Pedobacter metabolipauper</name>
    <dbReference type="NCBI Taxonomy" id="425513"/>
    <lineage>
        <taxon>Bacteria</taxon>
        <taxon>Pseudomonadati</taxon>
        <taxon>Bacteroidota</taxon>
        <taxon>Sphingobacteriia</taxon>
        <taxon>Sphingobacteriales</taxon>
        <taxon>Sphingobacteriaceae</taxon>
        <taxon>Pedobacter</taxon>
    </lineage>
</organism>
<proteinExistence type="predicted"/>
<dbReference type="SUPFAM" id="SSF53474">
    <property type="entry name" value="alpha/beta-Hydrolases"/>
    <property type="match status" value="1"/>
</dbReference>
<keyword evidence="3" id="KW-1185">Reference proteome</keyword>
<dbReference type="InterPro" id="IPR000073">
    <property type="entry name" value="AB_hydrolase_1"/>
</dbReference>
<dbReference type="OrthoDB" id="659408at2"/>
<evidence type="ECO:0000313" key="2">
    <source>
        <dbReference type="EMBL" id="TDQ11404.1"/>
    </source>
</evidence>